<dbReference type="NCBIfam" id="TIGR00323">
    <property type="entry name" value="eIF-6"/>
    <property type="match status" value="1"/>
</dbReference>
<comment type="subcellular location">
    <subcellularLocation>
        <location evidence="6">Cytoplasm</location>
    </subcellularLocation>
    <subcellularLocation>
        <location evidence="6">Nucleus</location>
        <location evidence="6">Nucleolus</location>
    </subcellularLocation>
    <text evidence="6">Shuttles between cytoplasm and nucleus/nucleolus.</text>
</comment>
<gene>
    <name evidence="6" type="primary">EIF6</name>
</gene>
<keyword evidence="1 6" id="KW-0963">Cytoplasm</keyword>
<accession>A0A6G3MGK7</accession>
<proteinExistence type="inferred from homology"/>
<keyword evidence="3 6" id="KW-0648">Protein biosynthesis</keyword>
<evidence type="ECO:0000256" key="3">
    <source>
        <dbReference type="ARBA" id="ARBA00022917"/>
    </source>
</evidence>
<dbReference type="Pfam" id="PF01912">
    <property type="entry name" value="eIF-6"/>
    <property type="match status" value="1"/>
</dbReference>
<dbReference type="GO" id="GO:0042256">
    <property type="term" value="P:cytosolic ribosome assembly"/>
    <property type="evidence" value="ECO:0007669"/>
    <property type="project" value="UniProtKB-UniRule"/>
</dbReference>
<dbReference type="AlphaFoldDB" id="A0A6G3MGK7"/>
<dbReference type="GO" id="GO:0042273">
    <property type="term" value="P:ribosomal large subunit biogenesis"/>
    <property type="evidence" value="ECO:0007669"/>
    <property type="project" value="UniProtKB-UniRule"/>
</dbReference>
<sequence length="245" mass="26809">MISRASFNNVDVIGCYSLLTNSYCLVSYGESMGFYSTFEQILSDYIPVIQASIFNSILVGTLAVGNRQGLLVPLTTTDQELQHLRNSLPDTVKVQRVEERLSALGNVIACNDYVALIHPDLEKETEYIIADTLQVEVFRQSIAKQALVGTYSNFNNVAGIVHPQTSIDELDELSNLLQIPLTATTVNRGSNLIGSGVVMNDWSLFCGASTTGTEFSILSKLVSLQKEDPANKLKELKQPIIASLT</sequence>
<keyword evidence="2 6" id="KW-0396">Initiation factor</keyword>
<dbReference type="Gene3D" id="3.75.10.10">
    <property type="entry name" value="L-arginine/glycine Amidinotransferase, Chain A"/>
    <property type="match status" value="1"/>
</dbReference>
<organism evidence="7">
    <name type="scientific">Henneguya salminicola</name>
    <name type="common">Myxosporean</name>
    <dbReference type="NCBI Taxonomy" id="69463"/>
    <lineage>
        <taxon>Eukaryota</taxon>
        <taxon>Metazoa</taxon>
        <taxon>Cnidaria</taxon>
        <taxon>Myxozoa</taxon>
        <taxon>Myxosporea</taxon>
        <taxon>Bivalvulida</taxon>
        <taxon>Platysporina</taxon>
        <taxon>Myxobolidae</taxon>
        <taxon>Henneguya</taxon>
    </lineage>
</organism>
<dbReference type="GO" id="GO:0005737">
    <property type="term" value="C:cytoplasm"/>
    <property type="evidence" value="ECO:0007669"/>
    <property type="project" value="UniProtKB-SubCell"/>
</dbReference>
<protein>
    <recommendedName>
        <fullName evidence="6">Eukaryotic translation initiation factor 6</fullName>
        <shortName evidence="6">eIF-6</shortName>
    </recommendedName>
</protein>
<dbReference type="SMART" id="SM00654">
    <property type="entry name" value="eIF6"/>
    <property type="match status" value="1"/>
</dbReference>
<dbReference type="GO" id="GO:0043023">
    <property type="term" value="F:ribosomal large subunit binding"/>
    <property type="evidence" value="ECO:0007669"/>
    <property type="project" value="UniProtKB-UniRule"/>
</dbReference>
<keyword evidence="4 6" id="KW-0539">Nucleus</keyword>
<dbReference type="InterPro" id="IPR002769">
    <property type="entry name" value="eIF6"/>
</dbReference>
<dbReference type="PIRSF" id="PIRSF006413">
    <property type="entry name" value="IF-6"/>
    <property type="match status" value="1"/>
</dbReference>
<evidence type="ECO:0000256" key="4">
    <source>
        <dbReference type="ARBA" id="ARBA00023242"/>
    </source>
</evidence>
<dbReference type="FunFam" id="3.75.10.10:FF:000001">
    <property type="entry name" value="Eukaryotic translation initiation factor 6"/>
    <property type="match status" value="1"/>
</dbReference>
<evidence type="ECO:0000256" key="2">
    <source>
        <dbReference type="ARBA" id="ARBA00022540"/>
    </source>
</evidence>
<dbReference type="CDD" id="cd00527">
    <property type="entry name" value="IF6"/>
    <property type="match status" value="1"/>
</dbReference>
<evidence type="ECO:0000256" key="6">
    <source>
        <dbReference type="HAMAP-Rule" id="MF_03132"/>
    </source>
</evidence>
<comment type="function">
    <text evidence="6">Binds to the 60S ribosomal subunit and prevents its association with the 40S ribosomal subunit to form the 80S initiation complex in the cytoplasm. May also be involved in ribosome biogenesis.</text>
</comment>
<evidence type="ECO:0000256" key="1">
    <source>
        <dbReference type="ARBA" id="ARBA00022490"/>
    </source>
</evidence>
<comment type="subunit">
    <text evidence="5">Monomer. Associates with the 60S ribosomal subunit. Interacts with RACK1. Interacts with DICER1, AGO2, TARBP2, MOV10 and RPL7A; they form a large RNA-induced silencing complex (RISC).</text>
</comment>
<keyword evidence="6" id="KW-0690">Ribosome biogenesis</keyword>
<name>A0A6G3MGK7_HENSL</name>
<dbReference type="SUPFAM" id="SSF55909">
    <property type="entry name" value="Pentein"/>
    <property type="match status" value="1"/>
</dbReference>
<dbReference type="PANTHER" id="PTHR10784">
    <property type="entry name" value="TRANSLATION INITIATION FACTOR 6"/>
    <property type="match status" value="1"/>
</dbReference>
<dbReference type="EMBL" id="GHBP01002552">
    <property type="protein sequence ID" value="NDJ93129.1"/>
    <property type="molecule type" value="Transcribed_RNA"/>
</dbReference>
<evidence type="ECO:0000256" key="5">
    <source>
        <dbReference type="ARBA" id="ARBA00062592"/>
    </source>
</evidence>
<dbReference type="GO" id="GO:0005730">
    <property type="term" value="C:nucleolus"/>
    <property type="evidence" value="ECO:0007669"/>
    <property type="project" value="UniProtKB-SubCell"/>
</dbReference>
<dbReference type="GO" id="GO:0003743">
    <property type="term" value="F:translation initiation factor activity"/>
    <property type="evidence" value="ECO:0007669"/>
    <property type="project" value="UniProtKB-UniRule"/>
</dbReference>
<dbReference type="OrthoDB" id="4155914at2759"/>
<dbReference type="HAMAP" id="MF_00032">
    <property type="entry name" value="eIF_6"/>
    <property type="match status" value="1"/>
</dbReference>
<comment type="similarity">
    <text evidence="6">Belongs to the eIF-6 family.</text>
</comment>
<reference evidence="7" key="1">
    <citation type="submission" date="2018-11" db="EMBL/GenBank/DDBJ databases">
        <title>Henneguya salminicola genome and transcriptome.</title>
        <authorList>
            <person name="Yahalomi D."/>
            <person name="Atkinson S.D."/>
            <person name="Neuhof M."/>
            <person name="Chang E.S."/>
            <person name="Philippe H."/>
            <person name="Cartwright P."/>
            <person name="Bartholomew J.L."/>
            <person name="Huchon D."/>
        </authorList>
    </citation>
    <scope>NUCLEOTIDE SEQUENCE</scope>
    <source>
        <strain evidence="7">Hz1</strain>
        <tissue evidence="7">Whole</tissue>
    </source>
</reference>
<evidence type="ECO:0000313" key="7">
    <source>
        <dbReference type="EMBL" id="NDJ93129.1"/>
    </source>
</evidence>